<dbReference type="AlphaFoldDB" id="A0A2S9K377"/>
<dbReference type="OrthoDB" id="9804203at2"/>
<evidence type="ECO:0000256" key="1">
    <source>
        <dbReference type="ARBA" id="ARBA00010529"/>
    </source>
</evidence>
<dbReference type="SUPFAM" id="SSF47729">
    <property type="entry name" value="IHF-like DNA-binding proteins"/>
    <property type="match status" value="1"/>
</dbReference>
<evidence type="ECO:0000256" key="3">
    <source>
        <dbReference type="RuleBase" id="RU003939"/>
    </source>
</evidence>
<dbReference type="PANTHER" id="PTHR33175:SF5">
    <property type="entry name" value="INTEGRATION HOST FACTOR SUBUNIT BETA"/>
    <property type="match status" value="1"/>
</dbReference>
<keyword evidence="2" id="KW-0238">DNA-binding</keyword>
<dbReference type="Gene3D" id="4.10.520.10">
    <property type="entry name" value="IHF-like DNA-binding proteins"/>
    <property type="match status" value="1"/>
</dbReference>
<dbReference type="PRINTS" id="PR01727">
    <property type="entry name" value="DNABINDINGHU"/>
</dbReference>
<comment type="caution">
    <text evidence="4">The sequence shown here is derived from an EMBL/GenBank/DDBJ whole genome shotgun (WGS) entry which is preliminary data.</text>
</comment>
<dbReference type="GO" id="GO:0005829">
    <property type="term" value="C:cytosol"/>
    <property type="evidence" value="ECO:0007669"/>
    <property type="project" value="TreeGrafter"/>
</dbReference>
<name>A0A2S9K377_9BURK</name>
<dbReference type="EMBL" id="PVLQ01000043">
    <property type="protein sequence ID" value="PRD64844.1"/>
    <property type="molecule type" value="Genomic_DNA"/>
</dbReference>
<comment type="similarity">
    <text evidence="1 3">Belongs to the bacterial histone-like protein family.</text>
</comment>
<dbReference type="CDD" id="cd13836">
    <property type="entry name" value="IHF_B"/>
    <property type="match status" value="1"/>
</dbReference>
<dbReference type="InterPro" id="IPR010992">
    <property type="entry name" value="IHF-like_DNA-bd_dom_sf"/>
</dbReference>
<dbReference type="PROSITE" id="PS00045">
    <property type="entry name" value="HISTONE_LIKE"/>
    <property type="match status" value="1"/>
</dbReference>
<dbReference type="InterPro" id="IPR000119">
    <property type="entry name" value="Hist_DNA-bd"/>
</dbReference>
<evidence type="ECO:0000256" key="2">
    <source>
        <dbReference type="ARBA" id="ARBA00023125"/>
    </source>
</evidence>
<accession>A0A2S9K377</accession>
<keyword evidence="5" id="KW-1185">Reference proteome</keyword>
<dbReference type="Proteomes" id="UP000238589">
    <property type="component" value="Unassembled WGS sequence"/>
</dbReference>
<dbReference type="RefSeq" id="WP_105748874.1">
    <property type="nucleotide sequence ID" value="NZ_PVLQ01000043.1"/>
</dbReference>
<proteinExistence type="inferred from homology"/>
<dbReference type="PANTHER" id="PTHR33175">
    <property type="entry name" value="DNA-BINDING PROTEIN HU"/>
    <property type="match status" value="1"/>
</dbReference>
<protein>
    <submittedName>
        <fullName evidence="4">Integration host factor subunit beta</fullName>
    </submittedName>
</protein>
<dbReference type="Pfam" id="PF00216">
    <property type="entry name" value="Bac_DNA_binding"/>
    <property type="match status" value="1"/>
</dbReference>
<dbReference type="GO" id="GO:0003677">
    <property type="term" value="F:DNA binding"/>
    <property type="evidence" value="ECO:0007669"/>
    <property type="project" value="UniProtKB-KW"/>
</dbReference>
<dbReference type="GO" id="GO:0030527">
    <property type="term" value="F:structural constituent of chromatin"/>
    <property type="evidence" value="ECO:0007669"/>
    <property type="project" value="InterPro"/>
</dbReference>
<dbReference type="InterPro" id="IPR020816">
    <property type="entry name" value="Histone-like_DNA-bd_CS"/>
</dbReference>
<dbReference type="SMART" id="SM00411">
    <property type="entry name" value="BHL"/>
    <property type="match status" value="1"/>
</dbReference>
<evidence type="ECO:0000313" key="4">
    <source>
        <dbReference type="EMBL" id="PRD64844.1"/>
    </source>
</evidence>
<gene>
    <name evidence="4" type="ORF">C6P64_12360</name>
</gene>
<sequence>MTRSELIQALNQRFPRLTQAEAAAAVAAMLAAVDETLASGGRVEIRGFGSFSIQVQPPRLGRNPKTGESVAVPSKKKVHFKAGLALRESVDSACGTRAPSRRL</sequence>
<reference evidence="4 5" key="1">
    <citation type="submission" date="2018-03" db="EMBL/GenBank/DDBJ databases">
        <title>Comparative genomics illustrates the genes involved in a hyperalkaliphilic mechanisms of Serpentinomonas isolated from highly-alkaline calcium-rich serpentinized springs.</title>
        <authorList>
            <person name="Suzuki S."/>
            <person name="Ishii S."/>
            <person name="Walworth N."/>
            <person name="Bird L."/>
            <person name="Kuenen J.G."/>
            <person name="Nealson K.H."/>
        </authorList>
    </citation>
    <scope>NUCLEOTIDE SEQUENCE [LARGE SCALE GENOMIC DNA]</scope>
    <source>
        <strain evidence="4 5">P1</strain>
    </source>
</reference>
<organism evidence="4 5">
    <name type="scientific">Malikia granosa</name>
    <dbReference type="NCBI Taxonomy" id="263067"/>
    <lineage>
        <taxon>Bacteria</taxon>
        <taxon>Pseudomonadati</taxon>
        <taxon>Pseudomonadota</taxon>
        <taxon>Betaproteobacteria</taxon>
        <taxon>Burkholderiales</taxon>
        <taxon>Comamonadaceae</taxon>
        <taxon>Malikia</taxon>
    </lineage>
</organism>
<evidence type="ECO:0000313" key="5">
    <source>
        <dbReference type="Proteomes" id="UP000238589"/>
    </source>
</evidence>